<dbReference type="PANTHER" id="PTHR42796:SF7">
    <property type="entry name" value="2-DEHYDRO-3-DEOXY-D-ARABINONATE DEHYDRATASE"/>
    <property type="match status" value="1"/>
</dbReference>
<dbReference type="PANTHER" id="PTHR42796">
    <property type="entry name" value="FUMARYLACETOACETATE HYDROLASE DOMAIN-CONTAINING PROTEIN 2A-RELATED"/>
    <property type="match status" value="1"/>
</dbReference>
<evidence type="ECO:0000256" key="1">
    <source>
        <dbReference type="ARBA" id="ARBA00010211"/>
    </source>
</evidence>
<evidence type="ECO:0000256" key="2">
    <source>
        <dbReference type="ARBA" id="ARBA00022723"/>
    </source>
</evidence>
<evidence type="ECO:0000313" key="4">
    <source>
        <dbReference type="EMBL" id="KPM48767.1"/>
    </source>
</evidence>
<dbReference type="GO" id="GO:0016853">
    <property type="term" value="F:isomerase activity"/>
    <property type="evidence" value="ECO:0007669"/>
    <property type="project" value="UniProtKB-KW"/>
</dbReference>
<dbReference type="STRING" id="1605367.AFM12_09305"/>
<organism evidence="4 5">
    <name type="scientific">Jiulongibacter sediminis</name>
    <dbReference type="NCBI Taxonomy" id="1605367"/>
    <lineage>
        <taxon>Bacteria</taxon>
        <taxon>Pseudomonadati</taxon>
        <taxon>Bacteroidota</taxon>
        <taxon>Cytophagia</taxon>
        <taxon>Cytophagales</taxon>
        <taxon>Leadbetterellaceae</taxon>
        <taxon>Jiulongibacter</taxon>
    </lineage>
</organism>
<gene>
    <name evidence="4" type="ORF">AFM12_09305</name>
</gene>
<feature type="domain" description="Fumarylacetoacetase-like C-terminal" evidence="3">
    <location>
        <begin position="101"/>
        <end position="277"/>
    </location>
</feature>
<dbReference type="PATRIC" id="fig|1605367.3.peg.3246"/>
<dbReference type="Pfam" id="PF01557">
    <property type="entry name" value="FAA_hydrolase"/>
    <property type="match status" value="1"/>
</dbReference>
<dbReference type="OrthoDB" id="9779415at2"/>
<dbReference type="InterPro" id="IPR051121">
    <property type="entry name" value="FAH"/>
</dbReference>
<accession>A0A0P7BV56</accession>
<dbReference type="InterPro" id="IPR011234">
    <property type="entry name" value="Fumarylacetoacetase-like_C"/>
</dbReference>
<comment type="similarity">
    <text evidence="1">Belongs to the FAH family.</text>
</comment>
<reference evidence="4 5" key="1">
    <citation type="submission" date="2015-07" db="EMBL/GenBank/DDBJ databases">
        <title>The draft genome sequence of Leadbetterella sp. JN14-9.</title>
        <authorList>
            <person name="Liu Y."/>
            <person name="Du J."/>
            <person name="Shao Z."/>
        </authorList>
    </citation>
    <scope>NUCLEOTIDE SEQUENCE [LARGE SCALE GENOMIC DNA]</scope>
    <source>
        <strain evidence="4 5">JN14-9</strain>
    </source>
</reference>
<keyword evidence="5" id="KW-1185">Reference proteome</keyword>
<dbReference type="Gene3D" id="3.90.850.10">
    <property type="entry name" value="Fumarylacetoacetase-like, C-terminal domain"/>
    <property type="match status" value="1"/>
</dbReference>
<sequence>MKLYKTAKGFVVEDEGQYYLSKHTNWDEFINRENLYFEVKREIQNLKPDFDYLNYIKDYLQAPIAGQEVWASGVTYLRSKNARMEESKDAGGGDFYDRVYDAPRPEIFFKATVGRVVGNGENIRIRKDSKWNVPEPELTLFINSSGQISGYTVGNDVSSRDIEGENPLYLPQAKSYDKSAALGPCIFVSDEPIDPQSKITLEIFRGGNAVFSQSIELNQMKRTLKELVSYLYAECTFVNGSFLMTGTGIIPEDSFSLQVGDKVEITIDNIGKLSNTVETK</sequence>
<dbReference type="GO" id="GO:0044281">
    <property type="term" value="P:small molecule metabolic process"/>
    <property type="evidence" value="ECO:0007669"/>
    <property type="project" value="UniProtKB-ARBA"/>
</dbReference>
<proteinExistence type="inferred from homology"/>
<dbReference type="Proteomes" id="UP000050454">
    <property type="component" value="Unassembled WGS sequence"/>
</dbReference>
<dbReference type="AlphaFoldDB" id="A0A0P7BV56"/>
<comment type="caution">
    <text evidence="4">The sequence shown here is derived from an EMBL/GenBank/DDBJ whole genome shotgun (WGS) entry which is preliminary data.</text>
</comment>
<evidence type="ECO:0000313" key="5">
    <source>
        <dbReference type="Proteomes" id="UP000050454"/>
    </source>
</evidence>
<dbReference type="GO" id="GO:0046872">
    <property type="term" value="F:metal ion binding"/>
    <property type="evidence" value="ECO:0007669"/>
    <property type="project" value="UniProtKB-KW"/>
</dbReference>
<keyword evidence="4" id="KW-0413">Isomerase</keyword>
<keyword evidence="2" id="KW-0479">Metal-binding</keyword>
<protein>
    <submittedName>
        <fullName evidence="4">2-hydroxyhepta-2,4-diene-1,7-dioate isomerase</fullName>
    </submittedName>
</protein>
<name>A0A0P7BV56_9BACT</name>
<dbReference type="SUPFAM" id="SSF56529">
    <property type="entry name" value="FAH"/>
    <property type="match status" value="1"/>
</dbReference>
<dbReference type="RefSeq" id="WP_055147056.1">
    <property type="nucleotide sequence ID" value="NZ_JXSZ01000006.1"/>
</dbReference>
<dbReference type="InterPro" id="IPR036663">
    <property type="entry name" value="Fumarylacetoacetase_C_sf"/>
</dbReference>
<evidence type="ECO:0000259" key="3">
    <source>
        <dbReference type="Pfam" id="PF01557"/>
    </source>
</evidence>
<dbReference type="EMBL" id="LGTQ01000006">
    <property type="protein sequence ID" value="KPM48767.1"/>
    <property type="molecule type" value="Genomic_DNA"/>
</dbReference>